<organism evidence="3 4">
    <name type="scientific">Phytoactinopolyspora mesophila</name>
    <dbReference type="NCBI Taxonomy" id="2650750"/>
    <lineage>
        <taxon>Bacteria</taxon>
        <taxon>Bacillati</taxon>
        <taxon>Actinomycetota</taxon>
        <taxon>Actinomycetes</taxon>
        <taxon>Jiangellales</taxon>
        <taxon>Jiangellaceae</taxon>
        <taxon>Phytoactinopolyspora</taxon>
    </lineage>
</organism>
<proteinExistence type="predicted"/>
<evidence type="ECO:0000313" key="4">
    <source>
        <dbReference type="Proteomes" id="UP000460435"/>
    </source>
</evidence>
<keyword evidence="2" id="KW-1133">Transmembrane helix</keyword>
<dbReference type="AlphaFoldDB" id="A0A7K3M6N0"/>
<sequence>MPARRHATRGRRAPKRQVPPAATPSMAEITVYALLAAGVATALLLAADQPWWAAAGVVLGTLLTLALLAVATARTRRPPPAATDHGEEPARPSRSEPGEPNRRDSHRAQDHRPGSDDDTDEAPPVEPGPRRAGARRRRHKR</sequence>
<dbReference type="EMBL" id="WLZY01000006">
    <property type="protein sequence ID" value="NDL58974.1"/>
    <property type="molecule type" value="Genomic_DNA"/>
</dbReference>
<gene>
    <name evidence="3" type="ORF">F7O44_18055</name>
</gene>
<name>A0A7K3M6N0_9ACTN</name>
<feature type="compositionally biased region" description="Basic and acidic residues" evidence="1">
    <location>
        <begin position="84"/>
        <end position="115"/>
    </location>
</feature>
<dbReference type="RefSeq" id="WP_162451674.1">
    <property type="nucleotide sequence ID" value="NZ_WLZY01000006.1"/>
</dbReference>
<comment type="caution">
    <text evidence="3">The sequence shown here is derived from an EMBL/GenBank/DDBJ whole genome shotgun (WGS) entry which is preliminary data.</text>
</comment>
<feature type="region of interest" description="Disordered" evidence="1">
    <location>
        <begin position="76"/>
        <end position="141"/>
    </location>
</feature>
<feature type="transmembrane region" description="Helical" evidence="2">
    <location>
        <begin position="21"/>
        <end position="45"/>
    </location>
</feature>
<dbReference type="Proteomes" id="UP000460435">
    <property type="component" value="Unassembled WGS sequence"/>
</dbReference>
<keyword evidence="2" id="KW-0472">Membrane</keyword>
<feature type="transmembrane region" description="Helical" evidence="2">
    <location>
        <begin position="51"/>
        <end position="71"/>
    </location>
</feature>
<evidence type="ECO:0000313" key="3">
    <source>
        <dbReference type="EMBL" id="NDL58974.1"/>
    </source>
</evidence>
<protein>
    <submittedName>
        <fullName evidence="3">Uncharacterized protein</fullName>
    </submittedName>
</protein>
<feature type="region of interest" description="Disordered" evidence="1">
    <location>
        <begin position="1"/>
        <end position="22"/>
    </location>
</feature>
<keyword evidence="2" id="KW-0812">Transmembrane</keyword>
<feature type="compositionally biased region" description="Basic residues" evidence="1">
    <location>
        <begin position="1"/>
        <end position="15"/>
    </location>
</feature>
<evidence type="ECO:0000256" key="2">
    <source>
        <dbReference type="SAM" id="Phobius"/>
    </source>
</evidence>
<keyword evidence="4" id="KW-1185">Reference proteome</keyword>
<accession>A0A7K3M6N0</accession>
<reference evidence="3 4" key="1">
    <citation type="submission" date="2019-11" db="EMBL/GenBank/DDBJ databases">
        <authorList>
            <person name="Li X.-J."/>
            <person name="Feng X.-M."/>
        </authorList>
    </citation>
    <scope>NUCLEOTIDE SEQUENCE [LARGE SCALE GENOMIC DNA]</scope>
    <source>
        <strain evidence="3 4">XMNu-373</strain>
    </source>
</reference>
<feature type="compositionally biased region" description="Basic residues" evidence="1">
    <location>
        <begin position="132"/>
        <end position="141"/>
    </location>
</feature>
<evidence type="ECO:0000256" key="1">
    <source>
        <dbReference type="SAM" id="MobiDB-lite"/>
    </source>
</evidence>